<accession>A0A972FWK9</accession>
<dbReference type="SMART" id="SM00530">
    <property type="entry name" value="HTH_XRE"/>
    <property type="match status" value="1"/>
</dbReference>
<dbReference type="InterPro" id="IPR015927">
    <property type="entry name" value="Peptidase_S24_S26A/B/C"/>
</dbReference>
<dbReference type="SUPFAM" id="SSF47413">
    <property type="entry name" value="lambda repressor-like DNA-binding domains"/>
    <property type="match status" value="1"/>
</dbReference>
<dbReference type="SUPFAM" id="SSF51306">
    <property type="entry name" value="LexA/Signal peptidase"/>
    <property type="match status" value="1"/>
</dbReference>
<dbReference type="InterPro" id="IPR039418">
    <property type="entry name" value="LexA-like"/>
</dbReference>
<evidence type="ECO:0000256" key="3">
    <source>
        <dbReference type="ARBA" id="ARBA00023163"/>
    </source>
</evidence>
<dbReference type="AlphaFoldDB" id="A0A972FWK9"/>
<name>A0A972FWK9_9FLAO</name>
<dbReference type="PROSITE" id="PS50943">
    <property type="entry name" value="HTH_CROC1"/>
    <property type="match status" value="1"/>
</dbReference>
<reference evidence="5" key="1">
    <citation type="submission" date="2020-02" db="EMBL/GenBank/DDBJ databases">
        <title>Flavobacterium sp. genome.</title>
        <authorList>
            <person name="Jung H.S."/>
            <person name="Baek J.H."/>
            <person name="Jeon C.O."/>
        </authorList>
    </citation>
    <scope>NUCLEOTIDE SEQUENCE</scope>
    <source>
        <strain evidence="5">SE-s28</strain>
    </source>
</reference>
<protein>
    <submittedName>
        <fullName evidence="5">Helix-turn-helix domain-containing protein</fullName>
    </submittedName>
</protein>
<evidence type="ECO:0000313" key="6">
    <source>
        <dbReference type="Proteomes" id="UP000712080"/>
    </source>
</evidence>
<keyword evidence="2" id="KW-0238">DNA-binding</keyword>
<dbReference type="InterPro" id="IPR010982">
    <property type="entry name" value="Lambda_DNA-bd_dom_sf"/>
</dbReference>
<dbReference type="Gene3D" id="2.10.109.10">
    <property type="entry name" value="Umud Fragment, subunit A"/>
    <property type="match status" value="1"/>
</dbReference>
<dbReference type="InterPro" id="IPR036286">
    <property type="entry name" value="LexA/Signal_pep-like_sf"/>
</dbReference>
<organism evidence="5 6">
    <name type="scientific">Flavobacterium silvaticum</name>
    <dbReference type="NCBI Taxonomy" id="1852020"/>
    <lineage>
        <taxon>Bacteria</taxon>
        <taxon>Pseudomonadati</taxon>
        <taxon>Bacteroidota</taxon>
        <taxon>Flavobacteriia</taxon>
        <taxon>Flavobacteriales</taxon>
        <taxon>Flavobacteriaceae</taxon>
        <taxon>Flavobacterium</taxon>
    </lineage>
</organism>
<evidence type="ECO:0000256" key="1">
    <source>
        <dbReference type="ARBA" id="ARBA00023015"/>
    </source>
</evidence>
<dbReference type="PANTHER" id="PTHR40661">
    <property type="match status" value="1"/>
</dbReference>
<comment type="caution">
    <text evidence="5">The sequence shown here is derived from an EMBL/GenBank/DDBJ whole genome shotgun (WGS) entry which is preliminary data.</text>
</comment>
<evidence type="ECO:0000256" key="2">
    <source>
        <dbReference type="ARBA" id="ARBA00023125"/>
    </source>
</evidence>
<proteinExistence type="predicted"/>
<feature type="domain" description="HTH cro/C1-type" evidence="4">
    <location>
        <begin position="12"/>
        <end position="65"/>
    </location>
</feature>
<gene>
    <name evidence="5" type="ORF">G6047_15015</name>
</gene>
<keyword evidence="3" id="KW-0804">Transcription</keyword>
<dbReference type="InterPro" id="IPR001387">
    <property type="entry name" value="Cro/C1-type_HTH"/>
</dbReference>
<keyword evidence="6" id="KW-1185">Reference proteome</keyword>
<dbReference type="Pfam" id="PF00717">
    <property type="entry name" value="Peptidase_S24"/>
    <property type="match status" value="1"/>
</dbReference>
<dbReference type="Gene3D" id="1.10.260.40">
    <property type="entry name" value="lambda repressor-like DNA-binding domains"/>
    <property type="match status" value="1"/>
</dbReference>
<dbReference type="EMBL" id="JAAMPU010000108">
    <property type="protein sequence ID" value="NMH29347.1"/>
    <property type="molecule type" value="Genomic_DNA"/>
</dbReference>
<dbReference type="RefSeq" id="WP_169528443.1">
    <property type="nucleotide sequence ID" value="NZ_JAAMPU010000108.1"/>
</dbReference>
<dbReference type="GO" id="GO:0003677">
    <property type="term" value="F:DNA binding"/>
    <property type="evidence" value="ECO:0007669"/>
    <property type="project" value="UniProtKB-KW"/>
</dbReference>
<dbReference type="Pfam" id="PF01381">
    <property type="entry name" value="HTH_3"/>
    <property type="match status" value="1"/>
</dbReference>
<evidence type="ECO:0000313" key="5">
    <source>
        <dbReference type="EMBL" id="NMH29347.1"/>
    </source>
</evidence>
<dbReference type="PANTHER" id="PTHR40661:SF3">
    <property type="entry name" value="FELS-1 PROPHAGE TRANSCRIPTIONAL REGULATOR"/>
    <property type="match status" value="1"/>
</dbReference>
<dbReference type="CDD" id="cd06529">
    <property type="entry name" value="S24_LexA-like"/>
    <property type="match status" value="1"/>
</dbReference>
<keyword evidence="1" id="KW-0805">Transcription regulation</keyword>
<dbReference type="Proteomes" id="UP000712080">
    <property type="component" value="Unassembled WGS sequence"/>
</dbReference>
<sequence length="254" mass="28513">MHDHLPIETQRFKQLRQEFNLTQIAFSEALNIKGSLADIERGKTRLSGATIAKLLQVYHVNPLWMFGESQQKFLYESESVLPKVITLDSDKNENIALVNVKASAGYAHNLQDTEWYESLPAFSLPLPEYRNASFRAFQVQGDSMLPSLQPGEWVIARAEEKLAHVTNGHIYVVVLADTVVVKKVVKTTKGVQLISLNTIYPVIETTSAEVMEIWKVTAKITSHLDQPAGSIEDLTREMREGFVSLKSLLSSTNK</sequence>
<dbReference type="CDD" id="cd00093">
    <property type="entry name" value="HTH_XRE"/>
    <property type="match status" value="1"/>
</dbReference>
<evidence type="ECO:0000259" key="4">
    <source>
        <dbReference type="PROSITE" id="PS50943"/>
    </source>
</evidence>